<evidence type="ECO:0000313" key="1">
    <source>
        <dbReference type="EMBL" id="KAK7692171.1"/>
    </source>
</evidence>
<gene>
    <name evidence="1" type="ORF">QCA50_003792</name>
</gene>
<proteinExistence type="predicted"/>
<protein>
    <submittedName>
        <fullName evidence="1">Uncharacterized protein</fullName>
    </submittedName>
</protein>
<name>A0AAW0GHE1_9APHY</name>
<dbReference type="Proteomes" id="UP001385951">
    <property type="component" value="Unassembled WGS sequence"/>
</dbReference>
<reference evidence="1 2" key="1">
    <citation type="submission" date="2022-09" db="EMBL/GenBank/DDBJ databases">
        <authorList>
            <person name="Palmer J.M."/>
        </authorList>
    </citation>
    <scope>NUCLEOTIDE SEQUENCE [LARGE SCALE GENOMIC DNA]</scope>
    <source>
        <strain evidence="1 2">DSM 7382</strain>
    </source>
</reference>
<sequence length="288" mass="33538">MQDTPAGLAEVFDDIIRYYDSVEKHFDEVAPLLRESPGIGRDHVLYKDWTSLRRKWYDTREDARFYARAFSELLRYGRDDLGSRMQMCSLPAKRQHLDKFIQDMRRQEQNIVTNMKHFCEIGRQIGTLSTRIRDTLQGKGIGGFFKKILTYLEWFAHYVIDLFDALGKVAYHYCSTDTSRTPLLKSLNFALKQVKVRNPTPGQVATEVERHAKEMRRMLKAYERAFDEWAIRCDMLSEIFDNVKSLPNAEYVLETIIGTIIGTTSRLNCDSLATCLHNFSNDHIAFPE</sequence>
<evidence type="ECO:0000313" key="2">
    <source>
        <dbReference type="Proteomes" id="UP001385951"/>
    </source>
</evidence>
<keyword evidence="2" id="KW-1185">Reference proteome</keyword>
<comment type="caution">
    <text evidence="1">The sequence shown here is derived from an EMBL/GenBank/DDBJ whole genome shotgun (WGS) entry which is preliminary data.</text>
</comment>
<dbReference type="AlphaFoldDB" id="A0AAW0GHE1"/>
<dbReference type="EMBL" id="JASBNA010000004">
    <property type="protein sequence ID" value="KAK7692171.1"/>
    <property type="molecule type" value="Genomic_DNA"/>
</dbReference>
<accession>A0AAW0GHE1</accession>
<organism evidence="1 2">
    <name type="scientific">Cerrena zonata</name>
    <dbReference type="NCBI Taxonomy" id="2478898"/>
    <lineage>
        <taxon>Eukaryota</taxon>
        <taxon>Fungi</taxon>
        <taxon>Dikarya</taxon>
        <taxon>Basidiomycota</taxon>
        <taxon>Agaricomycotina</taxon>
        <taxon>Agaricomycetes</taxon>
        <taxon>Polyporales</taxon>
        <taxon>Cerrenaceae</taxon>
        <taxon>Cerrena</taxon>
    </lineage>
</organism>